<proteinExistence type="predicted"/>
<gene>
    <name evidence="1" type="ORF">CHC_T00003215001</name>
</gene>
<accession>R7QBR0</accession>
<evidence type="ECO:0000313" key="1">
    <source>
        <dbReference type="EMBL" id="CDF34866.1"/>
    </source>
</evidence>
<protein>
    <submittedName>
        <fullName evidence="1">Uncharacterized protein</fullName>
    </submittedName>
</protein>
<dbReference type="KEGG" id="ccp:CHC_T00003215001"/>
<reference evidence="2" key="1">
    <citation type="journal article" date="2013" name="Proc. Natl. Acad. Sci. U.S.A.">
        <title>Genome structure and metabolic features in the red seaweed Chondrus crispus shed light on evolution of the Archaeplastida.</title>
        <authorList>
            <person name="Collen J."/>
            <person name="Porcel B."/>
            <person name="Carre W."/>
            <person name="Ball S.G."/>
            <person name="Chaparro C."/>
            <person name="Tonon T."/>
            <person name="Barbeyron T."/>
            <person name="Michel G."/>
            <person name="Noel B."/>
            <person name="Valentin K."/>
            <person name="Elias M."/>
            <person name="Artiguenave F."/>
            <person name="Arun A."/>
            <person name="Aury J.M."/>
            <person name="Barbosa-Neto J.F."/>
            <person name="Bothwell J.H."/>
            <person name="Bouget F.Y."/>
            <person name="Brillet L."/>
            <person name="Cabello-Hurtado F."/>
            <person name="Capella-Gutierrez S."/>
            <person name="Charrier B."/>
            <person name="Cladiere L."/>
            <person name="Cock J.M."/>
            <person name="Coelho S.M."/>
            <person name="Colleoni C."/>
            <person name="Czjzek M."/>
            <person name="Da Silva C."/>
            <person name="Delage L."/>
            <person name="Denoeud F."/>
            <person name="Deschamps P."/>
            <person name="Dittami S.M."/>
            <person name="Gabaldon T."/>
            <person name="Gachon C.M."/>
            <person name="Groisillier A."/>
            <person name="Herve C."/>
            <person name="Jabbari K."/>
            <person name="Katinka M."/>
            <person name="Kloareg B."/>
            <person name="Kowalczyk N."/>
            <person name="Labadie K."/>
            <person name="Leblanc C."/>
            <person name="Lopez P.J."/>
            <person name="McLachlan D.H."/>
            <person name="Meslet-Cladiere L."/>
            <person name="Moustafa A."/>
            <person name="Nehr Z."/>
            <person name="Nyvall Collen P."/>
            <person name="Panaud O."/>
            <person name="Partensky F."/>
            <person name="Poulain J."/>
            <person name="Rensing S.A."/>
            <person name="Rousvoal S."/>
            <person name="Samson G."/>
            <person name="Symeonidi A."/>
            <person name="Weissenbach J."/>
            <person name="Zambounis A."/>
            <person name="Wincker P."/>
            <person name="Boyen C."/>
        </authorList>
    </citation>
    <scope>NUCLEOTIDE SEQUENCE [LARGE SCALE GENOMIC DNA]</scope>
    <source>
        <strain evidence="2">cv. Stackhouse</strain>
    </source>
</reference>
<keyword evidence="2" id="KW-1185">Reference proteome</keyword>
<dbReference type="RefSeq" id="XP_005714685.1">
    <property type="nucleotide sequence ID" value="XM_005714628.1"/>
</dbReference>
<dbReference type="Gramene" id="CDF34866">
    <property type="protein sequence ID" value="CDF34866"/>
    <property type="gene ID" value="CHC_T00003215001"/>
</dbReference>
<dbReference type="Proteomes" id="UP000012073">
    <property type="component" value="Unassembled WGS sequence"/>
</dbReference>
<dbReference type="GeneID" id="17322396"/>
<dbReference type="EMBL" id="HG001707">
    <property type="protein sequence ID" value="CDF34866.1"/>
    <property type="molecule type" value="Genomic_DNA"/>
</dbReference>
<name>R7QBR0_CHOCR</name>
<dbReference type="AlphaFoldDB" id="R7QBR0"/>
<sequence length="61" mass="7116">MGVTRRLTRTVVRQSRKLSRKVRTYRMYDTRTIPYPGTIRLLTLCPASASVSPLWPPQNLR</sequence>
<organism evidence="1 2">
    <name type="scientific">Chondrus crispus</name>
    <name type="common">Carrageen Irish moss</name>
    <name type="synonym">Polymorpha crispa</name>
    <dbReference type="NCBI Taxonomy" id="2769"/>
    <lineage>
        <taxon>Eukaryota</taxon>
        <taxon>Rhodophyta</taxon>
        <taxon>Florideophyceae</taxon>
        <taxon>Rhodymeniophycidae</taxon>
        <taxon>Gigartinales</taxon>
        <taxon>Gigartinaceae</taxon>
        <taxon>Chondrus</taxon>
    </lineage>
</organism>
<evidence type="ECO:0000313" key="2">
    <source>
        <dbReference type="Proteomes" id="UP000012073"/>
    </source>
</evidence>